<evidence type="ECO:0000256" key="3">
    <source>
        <dbReference type="ARBA" id="ARBA00022692"/>
    </source>
</evidence>
<evidence type="ECO:0000256" key="6">
    <source>
        <dbReference type="SAM" id="Phobius"/>
    </source>
</evidence>
<feature type="transmembrane region" description="Helical" evidence="6">
    <location>
        <begin position="39"/>
        <end position="60"/>
    </location>
</feature>
<name>A0A2T5JCI0_9SPHI</name>
<feature type="transmembrane region" description="Helical" evidence="6">
    <location>
        <begin position="288"/>
        <end position="308"/>
    </location>
</feature>
<dbReference type="PANTHER" id="PTHR30250:SF11">
    <property type="entry name" value="O-ANTIGEN TRANSPORTER-RELATED"/>
    <property type="match status" value="1"/>
</dbReference>
<dbReference type="AlphaFoldDB" id="A0A2T5JCI0"/>
<evidence type="ECO:0000256" key="5">
    <source>
        <dbReference type="ARBA" id="ARBA00023136"/>
    </source>
</evidence>
<keyword evidence="2" id="KW-1003">Cell membrane</keyword>
<keyword evidence="3 6" id="KW-0812">Transmembrane</keyword>
<protein>
    <submittedName>
        <fullName evidence="7">O-antigen/teichoic acid export membrane protein</fullName>
    </submittedName>
</protein>
<keyword evidence="4 6" id="KW-1133">Transmembrane helix</keyword>
<feature type="transmembrane region" description="Helical" evidence="6">
    <location>
        <begin position="80"/>
        <end position="100"/>
    </location>
</feature>
<feature type="transmembrane region" description="Helical" evidence="6">
    <location>
        <begin position="170"/>
        <end position="193"/>
    </location>
</feature>
<comment type="subcellular location">
    <subcellularLocation>
        <location evidence="1">Cell membrane</location>
        <topology evidence="1">Multi-pass membrane protein</topology>
    </subcellularLocation>
</comment>
<evidence type="ECO:0000256" key="4">
    <source>
        <dbReference type="ARBA" id="ARBA00022989"/>
    </source>
</evidence>
<evidence type="ECO:0000256" key="1">
    <source>
        <dbReference type="ARBA" id="ARBA00004651"/>
    </source>
</evidence>
<feature type="transmembrane region" description="Helical" evidence="6">
    <location>
        <begin position="463"/>
        <end position="481"/>
    </location>
</feature>
<feature type="transmembrane region" description="Helical" evidence="6">
    <location>
        <begin position="329"/>
        <end position="349"/>
    </location>
</feature>
<feature type="transmembrane region" description="Helical" evidence="6">
    <location>
        <begin position="12"/>
        <end position="33"/>
    </location>
</feature>
<dbReference type="InterPro" id="IPR002797">
    <property type="entry name" value="Polysacc_synth"/>
</dbReference>
<keyword evidence="5 6" id="KW-0472">Membrane</keyword>
<dbReference type="Proteomes" id="UP000244168">
    <property type="component" value="Unassembled WGS sequence"/>
</dbReference>
<feature type="transmembrane region" description="Helical" evidence="6">
    <location>
        <begin position="431"/>
        <end position="451"/>
    </location>
</feature>
<comment type="caution">
    <text evidence="7">The sequence shown here is derived from an EMBL/GenBank/DDBJ whole genome shotgun (WGS) entry which is preliminary data.</text>
</comment>
<feature type="transmembrane region" description="Helical" evidence="6">
    <location>
        <begin position="213"/>
        <end position="234"/>
    </location>
</feature>
<evidence type="ECO:0000313" key="7">
    <source>
        <dbReference type="EMBL" id="PTQ99469.1"/>
    </source>
</evidence>
<keyword evidence="8" id="KW-1185">Reference proteome</keyword>
<feature type="transmembrane region" description="Helical" evidence="6">
    <location>
        <begin position="487"/>
        <end position="505"/>
    </location>
</feature>
<evidence type="ECO:0000256" key="2">
    <source>
        <dbReference type="ARBA" id="ARBA00022475"/>
    </source>
</evidence>
<organism evidence="7 8">
    <name type="scientific">Mucilaginibacter yixingensis</name>
    <dbReference type="NCBI Taxonomy" id="1295612"/>
    <lineage>
        <taxon>Bacteria</taxon>
        <taxon>Pseudomonadati</taxon>
        <taxon>Bacteroidota</taxon>
        <taxon>Sphingobacteriia</taxon>
        <taxon>Sphingobacteriales</taxon>
        <taxon>Sphingobacteriaceae</taxon>
        <taxon>Mucilaginibacter</taxon>
    </lineage>
</organism>
<dbReference type="GO" id="GO:0005886">
    <property type="term" value="C:plasma membrane"/>
    <property type="evidence" value="ECO:0007669"/>
    <property type="project" value="UniProtKB-SubCell"/>
</dbReference>
<dbReference type="RefSeq" id="WP_107827396.1">
    <property type="nucleotide sequence ID" value="NZ_CP160205.1"/>
</dbReference>
<dbReference type="InterPro" id="IPR050833">
    <property type="entry name" value="Poly_Biosynth_Transport"/>
</dbReference>
<sequence>MSTAKKFAGQTAVYGLSTIASRSLTFIMTSVYTRAYATAAYGIITIMYSYVSMTNAVLTFGMETTFFRYLNKHSDDKQRVYNNAFASVLAVTLLFLLFTLPFSNYLASFVDTSNTKRIAEKGIAVHSTLGTTHADFLKYIYLFMATVVVDAWCAIPFVKLRADGKPGRYGAIKLTSVLVFVALNLMFVYAVPFWLNHNYIGAGWISGWYTKGWVGYVFVSELSSSIITLFLLLPELLKIRFNLNRAMLVHMYGYSWPILIANLSYLVNENMDKILLGKLLPANSLRDVGIYGACCKIAVFLSIFINAFRLGAEPFFFNHAKNKNAGQTYARIMDYLIIAITLIFVGLIANIEILKYFIKGRNATETALFWSGLPVVPPLILGYVCLGVYMNLSVWYKLSDQTKYGLYISGIGALVTIVLNVIFIPKYSYMASAWVSLTAYTVMMILSYIWGQKNYPIPYNLKKNLTYIIISIILVYLSFYVFKRNIFAGNTLLILFAAYAFIMEGKQLKAIFKK</sequence>
<dbReference type="Pfam" id="PF01943">
    <property type="entry name" value="Polysacc_synt"/>
    <property type="match status" value="1"/>
</dbReference>
<reference evidence="7 8" key="1">
    <citation type="submission" date="2018-04" db="EMBL/GenBank/DDBJ databases">
        <title>Genomic Encyclopedia of Archaeal and Bacterial Type Strains, Phase II (KMG-II): from individual species to whole genera.</title>
        <authorList>
            <person name="Goeker M."/>
        </authorList>
    </citation>
    <scope>NUCLEOTIDE SEQUENCE [LARGE SCALE GENOMIC DNA]</scope>
    <source>
        <strain evidence="7 8">DSM 26809</strain>
    </source>
</reference>
<accession>A0A2T5JCI0</accession>
<dbReference type="EMBL" id="QAOQ01000002">
    <property type="protein sequence ID" value="PTQ99469.1"/>
    <property type="molecule type" value="Genomic_DNA"/>
</dbReference>
<feature type="transmembrane region" description="Helical" evidence="6">
    <location>
        <begin position="404"/>
        <end position="425"/>
    </location>
</feature>
<dbReference type="PANTHER" id="PTHR30250">
    <property type="entry name" value="PST FAMILY PREDICTED COLANIC ACID TRANSPORTER"/>
    <property type="match status" value="1"/>
</dbReference>
<dbReference type="OrthoDB" id="9814608at2"/>
<evidence type="ECO:0000313" key="8">
    <source>
        <dbReference type="Proteomes" id="UP000244168"/>
    </source>
</evidence>
<proteinExistence type="predicted"/>
<feature type="transmembrane region" description="Helical" evidence="6">
    <location>
        <begin position="139"/>
        <end position="158"/>
    </location>
</feature>
<feature type="transmembrane region" description="Helical" evidence="6">
    <location>
        <begin position="369"/>
        <end position="392"/>
    </location>
</feature>
<gene>
    <name evidence="7" type="ORF">C8P68_102293</name>
</gene>
<feature type="transmembrane region" description="Helical" evidence="6">
    <location>
        <begin position="246"/>
        <end position="268"/>
    </location>
</feature>